<proteinExistence type="inferred from homology"/>
<accession>A0A1M6E7X2</accession>
<name>A0A1M6E7X2_9FIRM</name>
<evidence type="ECO:0000256" key="5">
    <source>
        <dbReference type="ARBA" id="ARBA00023136"/>
    </source>
</evidence>
<feature type="transmembrane region" description="Helical" evidence="7">
    <location>
        <begin position="266"/>
        <end position="289"/>
    </location>
</feature>
<keyword evidence="10" id="KW-1185">Reference proteome</keyword>
<feature type="transmembrane region" description="Helical" evidence="7">
    <location>
        <begin position="321"/>
        <end position="350"/>
    </location>
</feature>
<keyword evidence="2" id="KW-1003">Cell membrane</keyword>
<keyword evidence="3 7" id="KW-0812">Transmembrane</keyword>
<evidence type="ECO:0000313" key="10">
    <source>
        <dbReference type="Proteomes" id="UP000184442"/>
    </source>
</evidence>
<dbReference type="Pfam" id="PF02687">
    <property type="entry name" value="FtsX"/>
    <property type="match status" value="2"/>
</dbReference>
<dbReference type="STRING" id="1122184.SAMN02745176_01477"/>
<dbReference type="EMBL" id="FQZS01000008">
    <property type="protein sequence ID" value="SHI81587.1"/>
    <property type="molecule type" value="Genomic_DNA"/>
</dbReference>
<dbReference type="PANTHER" id="PTHR30572">
    <property type="entry name" value="MEMBRANE COMPONENT OF TRANSPORTER-RELATED"/>
    <property type="match status" value="1"/>
</dbReference>
<feature type="transmembrane region" description="Helical" evidence="7">
    <location>
        <begin position="433"/>
        <end position="454"/>
    </location>
</feature>
<keyword evidence="5 7" id="KW-0472">Membrane</keyword>
<evidence type="ECO:0000259" key="8">
    <source>
        <dbReference type="Pfam" id="PF02687"/>
    </source>
</evidence>
<dbReference type="AlphaFoldDB" id="A0A1M6E7X2"/>
<dbReference type="RefSeq" id="WP_073025580.1">
    <property type="nucleotide sequence ID" value="NZ_FQZS01000008.1"/>
</dbReference>
<feature type="transmembrane region" description="Helical" evidence="7">
    <location>
        <begin position="25"/>
        <end position="48"/>
    </location>
</feature>
<dbReference type="OrthoDB" id="9793166at2"/>
<evidence type="ECO:0000256" key="6">
    <source>
        <dbReference type="ARBA" id="ARBA00038076"/>
    </source>
</evidence>
<evidence type="ECO:0000256" key="3">
    <source>
        <dbReference type="ARBA" id="ARBA00022692"/>
    </source>
</evidence>
<feature type="transmembrane region" description="Helical" evidence="7">
    <location>
        <begin position="362"/>
        <end position="380"/>
    </location>
</feature>
<dbReference type="Proteomes" id="UP000184442">
    <property type="component" value="Unassembled WGS sequence"/>
</dbReference>
<feature type="transmembrane region" description="Helical" evidence="7">
    <location>
        <begin position="774"/>
        <end position="792"/>
    </location>
</feature>
<comment type="similarity">
    <text evidence="6">Belongs to the ABC-4 integral membrane protein family.</text>
</comment>
<sequence>MRNNNQAAIWKLSRQSFLANKSRNIFGIIAIVLTTVLITAVFTIGISLSDGMQEMMIRKYGRSTEVDFQYLTEDEAKAVAEHPLIEEYGLSRLITVITEGVFRQEQGEIHTADENFAKFTFSMPTTGQLPKEENEIALTSWILDVMNLPRELGKEVHLDFEVAGTPYSMDFVVSGFWDDDINLHPYGIMYISDILADKILEGVNPEETRLGKGYYGVTMMTANINGKLSQLEENVDTILADTGIDADMVGIVYNGAYHRGNMDSGIILAMALAIAIILVSGYLLIYNIFYISVMRDVRYYGLLKTVGTTQKQLMRIVNFQAFMLCIIAIPVGLIFGYLLGIVLIPVLLGFLNIDYMPAHPNLWIFLLGAALSLITVLISCHGPAKKAGKISPIEAVRYTVFAAVSPKKMKRGKKGARIYRMAWSNIFRSRKKASVVIASLSVGLVLFNIVYTVVGSFDINKFLQGYINGDFLIADTDYFNHVKPYVPSYTLNEDLLTDISKLEGVKNIARVYYGNGFTPVEGKIKDVLKEHLREELLADEPSLAEEEVEEIIEKNISDGYENKMVSQIYGFDSYWLDKLEENMLEGSFDREKFLSGKYILIGYDRDDMLQTGDMVTLSFYDKDGEKRTYEVMGKVDFRKLNSLSAHFITWPGFSAYLPSTEFEKLSNPDIMSATVIADEAAVGNLQKEIGMMLENNSEVDFRSRNNYIEELKSDNQKTALIGFTLCAVILLIGILNFVNTTITNIFSRKHELAMYESIGMTAGQSKKMLVLESLYYMVLTMFVFVTMGYGISYYSVNAVTKNSAAYTYRFSFAPFIICFPILILLACVLPINVYGSISKDTVVQRLREIE</sequence>
<comment type="subcellular location">
    <subcellularLocation>
        <location evidence="1">Cell membrane</location>
        <topology evidence="1">Multi-pass membrane protein</topology>
    </subcellularLocation>
</comment>
<feature type="domain" description="ABC3 transporter permease C-terminal" evidence="8">
    <location>
        <begin position="726"/>
        <end position="828"/>
    </location>
</feature>
<feature type="transmembrane region" description="Helical" evidence="7">
    <location>
        <begin position="719"/>
        <end position="738"/>
    </location>
</feature>
<organism evidence="9 10">
    <name type="scientific">Lutispora thermophila DSM 19022</name>
    <dbReference type="NCBI Taxonomy" id="1122184"/>
    <lineage>
        <taxon>Bacteria</taxon>
        <taxon>Bacillati</taxon>
        <taxon>Bacillota</taxon>
        <taxon>Clostridia</taxon>
        <taxon>Lutisporales</taxon>
        <taxon>Lutisporaceae</taxon>
        <taxon>Lutispora</taxon>
    </lineage>
</organism>
<dbReference type="PANTHER" id="PTHR30572:SF4">
    <property type="entry name" value="ABC TRANSPORTER PERMEASE YTRF"/>
    <property type="match status" value="1"/>
</dbReference>
<feature type="transmembrane region" description="Helical" evidence="7">
    <location>
        <begin position="812"/>
        <end position="837"/>
    </location>
</feature>
<dbReference type="InterPro" id="IPR050250">
    <property type="entry name" value="Macrolide_Exporter_MacB"/>
</dbReference>
<evidence type="ECO:0000256" key="4">
    <source>
        <dbReference type="ARBA" id="ARBA00022989"/>
    </source>
</evidence>
<dbReference type="GO" id="GO:0022857">
    <property type="term" value="F:transmembrane transporter activity"/>
    <property type="evidence" value="ECO:0007669"/>
    <property type="project" value="TreeGrafter"/>
</dbReference>
<evidence type="ECO:0000256" key="1">
    <source>
        <dbReference type="ARBA" id="ARBA00004651"/>
    </source>
</evidence>
<protein>
    <submittedName>
        <fullName evidence="9">Putative ABC transport system permease protein</fullName>
    </submittedName>
</protein>
<evidence type="ECO:0000256" key="2">
    <source>
        <dbReference type="ARBA" id="ARBA00022475"/>
    </source>
</evidence>
<reference evidence="9 10" key="1">
    <citation type="submission" date="2016-11" db="EMBL/GenBank/DDBJ databases">
        <authorList>
            <person name="Jaros S."/>
            <person name="Januszkiewicz K."/>
            <person name="Wedrychowicz H."/>
        </authorList>
    </citation>
    <scope>NUCLEOTIDE SEQUENCE [LARGE SCALE GENOMIC DNA]</scope>
    <source>
        <strain evidence="9 10">DSM 19022</strain>
    </source>
</reference>
<dbReference type="GO" id="GO:0005886">
    <property type="term" value="C:plasma membrane"/>
    <property type="evidence" value="ECO:0007669"/>
    <property type="project" value="UniProtKB-SubCell"/>
</dbReference>
<feature type="domain" description="ABC3 transporter permease C-terminal" evidence="8">
    <location>
        <begin position="272"/>
        <end position="392"/>
    </location>
</feature>
<dbReference type="InterPro" id="IPR003838">
    <property type="entry name" value="ABC3_permease_C"/>
</dbReference>
<evidence type="ECO:0000256" key="7">
    <source>
        <dbReference type="SAM" id="Phobius"/>
    </source>
</evidence>
<evidence type="ECO:0000313" key="9">
    <source>
        <dbReference type="EMBL" id="SHI81587.1"/>
    </source>
</evidence>
<gene>
    <name evidence="9" type="ORF">SAMN02745176_01477</name>
</gene>
<keyword evidence="4 7" id="KW-1133">Transmembrane helix</keyword>